<keyword evidence="3" id="KW-1185">Reference proteome</keyword>
<dbReference type="EMBL" id="KZ293650">
    <property type="protein sequence ID" value="PBK96302.1"/>
    <property type="molecule type" value="Genomic_DNA"/>
</dbReference>
<dbReference type="AlphaFoldDB" id="A0A2H3DXY0"/>
<accession>A0A2H3DXY0</accession>
<feature type="region of interest" description="Disordered" evidence="1">
    <location>
        <begin position="81"/>
        <end position="156"/>
    </location>
</feature>
<proteinExistence type="predicted"/>
<evidence type="ECO:0000313" key="3">
    <source>
        <dbReference type="Proteomes" id="UP000217790"/>
    </source>
</evidence>
<organism evidence="2 3">
    <name type="scientific">Armillaria gallica</name>
    <name type="common">Bulbous honey fungus</name>
    <name type="synonym">Armillaria bulbosa</name>
    <dbReference type="NCBI Taxonomy" id="47427"/>
    <lineage>
        <taxon>Eukaryota</taxon>
        <taxon>Fungi</taxon>
        <taxon>Dikarya</taxon>
        <taxon>Basidiomycota</taxon>
        <taxon>Agaricomycotina</taxon>
        <taxon>Agaricomycetes</taxon>
        <taxon>Agaricomycetidae</taxon>
        <taxon>Agaricales</taxon>
        <taxon>Marasmiineae</taxon>
        <taxon>Physalacriaceae</taxon>
        <taxon>Armillaria</taxon>
    </lineage>
</organism>
<feature type="region of interest" description="Disordered" evidence="1">
    <location>
        <begin position="39"/>
        <end position="59"/>
    </location>
</feature>
<dbReference type="OrthoDB" id="10379641at2759"/>
<protein>
    <submittedName>
        <fullName evidence="2">Uncharacterized protein</fullName>
    </submittedName>
</protein>
<reference evidence="3" key="1">
    <citation type="journal article" date="2017" name="Nat. Ecol. Evol.">
        <title>Genome expansion and lineage-specific genetic innovations in the forest pathogenic fungi Armillaria.</title>
        <authorList>
            <person name="Sipos G."/>
            <person name="Prasanna A.N."/>
            <person name="Walter M.C."/>
            <person name="O'Connor E."/>
            <person name="Balint B."/>
            <person name="Krizsan K."/>
            <person name="Kiss B."/>
            <person name="Hess J."/>
            <person name="Varga T."/>
            <person name="Slot J."/>
            <person name="Riley R."/>
            <person name="Boka B."/>
            <person name="Rigling D."/>
            <person name="Barry K."/>
            <person name="Lee J."/>
            <person name="Mihaltcheva S."/>
            <person name="LaButti K."/>
            <person name="Lipzen A."/>
            <person name="Waldron R."/>
            <person name="Moloney N.M."/>
            <person name="Sperisen C."/>
            <person name="Kredics L."/>
            <person name="Vagvoelgyi C."/>
            <person name="Patrignani A."/>
            <person name="Fitzpatrick D."/>
            <person name="Nagy I."/>
            <person name="Doyle S."/>
            <person name="Anderson J.B."/>
            <person name="Grigoriev I.V."/>
            <person name="Gueldener U."/>
            <person name="Muensterkoetter M."/>
            <person name="Nagy L.G."/>
        </authorList>
    </citation>
    <scope>NUCLEOTIDE SEQUENCE [LARGE SCALE GENOMIC DNA]</scope>
    <source>
        <strain evidence="3">Ar21-2</strain>
    </source>
</reference>
<sequence length="156" mass="16670">MQSCTCGAQFYEHLGTYNSYRIPEPGTVFRYFNPDGDGSSPSAVTSSYSDANTSPFPPSTMSYDYNSAILSGDTRNMALTPAPIFSPSASSNPSPAIQPDATQTPVYSSDGYFAQYPPYAGQPEGGATNESFEHQDYGNAMYAEPPQDAWSGSYGA</sequence>
<evidence type="ECO:0000313" key="2">
    <source>
        <dbReference type="EMBL" id="PBK96302.1"/>
    </source>
</evidence>
<gene>
    <name evidence="2" type="ORF">ARMGADRAFT_691503</name>
</gene>
<dbReference type="InParanoid" id="A0A2H3DXY0"/>
<dbReference type="Proteomes" id="UP000217790">
    <property type="component" value="Unassembled WGS sequence"/>
</dbReference>
<feature type="compositionally biased region" description="Low complexity" evidence="1">
    <location>
        <begin position="81"/>
        <end position="95"/>
    </location>
</feature>
<name>A0A2H3DXY0_ARMGA</name>
<evidence type="ECO:0000256" key="1">
    <source>
        <dbReference type="SAM" id="MobiDB-lite"/>
    </source>
</evidence>